<feature type="transmembrane region" description="Helical" evidence="8">
    <location>
        <begin position="511"/>
        <end position="536"/>
    </location>
</feature>
<comment type="subcellular location">
    <subcellularLocation>
        <location evidence="1">Membrane</location>
        <topology evidence="1">Multi-pass membrane protein</topology>
    </subcellularLocation>
</comment>
<feature type="transmembrane region" description="Helical" evidence="8">
    <location>
        <begin position="742"/>
        <end position="761"/>
    </location>
</feature>
<feature type="transmembrane region" description="Helical" evidence="8">
    <location>
        <begin position="716"/>
        <end position="735"/>
    </location>
</feature>
<dbReference type="GO" id="GO:0005227">
    <property type="term" value="F:calcium-activated cation channel activity"/>
    <property type="evidence" value="ECO:0007669"/>
    <property type="project" value="InterPro"/>
</dbReference>
<feature type="region of interest" description="Disordered" evidence="7">
    <location>
        <begin position="1677"/>
        <end position="1702"/>
    </location>
</feature>
<comment type="similarity">
    <text evidence="2">Belongs to the CSC1 (TC 1.A.17) family.</text>
</comment>
<dbReference type="Proteomes" id="UP000245383">
    <property type="component" value="Unassembled WGS sequence"/>
</dbReference>
<gene>
    <name evidence="12" type="ORF">BB561_001259</name>
</gene>
<dbReference type="PANTHER" id="PTHR13018:SF5">
    <property type="entry name" value="RE44586P"/>
    <property type="match status" value="1"/>
</dbReference>
<feature type="domain" description="CSC1/OSCA1-like cytosolic" evidence="11">
    <location>
        <begin position="238"/>
        <end position="454"/>
    </location>
</feature>
<evidence type="ECO:0008006" key="14">
    <source>
        <dbReference type="Google" id="ProtNLM"/>
    </source>
</evidence>
<feature type="region of interest" description="Disordered" evidence="7">
    <location>
        <begin position="1628"/>
        <end position="1664"/>
    </location>
</feature>
<dbReference type="Pfam" id="PF13967">
    <property type="entry name" value="RSN1_TM"/>
    <property type="match status" value="1"/>
</dbReference>
<evidence type="ECO:0000256" key="3">
    <source>
        <dbReference type="ARBA" id="ARBA00022448"/>
    </source>
</evidence>
<keyword evidence="4 8" id="KW-0812">Transmembrane</keyword>
<evidence type="ECO:0000256" key="5">
    <source>
        <dbReference type="ARBA" id="ARBA00022989"/>
    </source>
</evidence>
<evidence type="ECO:0000256" key="2">
    <source>
        <dbReference type="ARBA" id="ARBA00007779"/>
    </source>
</evidence>
<dbReference type="OrthoDB" id="1689567at2759"/>
<name>A0A2T9YVD1_9FUNG</name>
<evidence type="ECO:0000256" key="7">
    <source>
        <dbReference type="SAM" id="MobiDB-lite"/>
    </source>
</evidence>
<feature type="transmembrane region" description="Helical" evidence="8">
    <location>
        <begin position="598"/>
        <end position="617"/>
    </location>
</feature>
<feature type="transmembrane region" description="Helical" evidence="8">
    <location>
        <begin position="671"/>
        <end position="696"/>
    </location>
</feature>
<evidence type="ECO:0000313" key="12">
    <source>
        <dbReference type="EMBL" id="PVU96302.1"/>
    </source>
</evidence>
<dbReference type="EMBL" id="MBFR01000036">
    <property type="protein sequence ID" value="PVU96302.1"/>
    <property type="molecule type" value="Genomic_DNA"/>
</dbReference>
<evidence type="ECO:0000259" key="10">
    <source>
        <dbReference type="Pfam" id="PF13967"/>
    </source>
</evidence>
<dbReference type="Pfam" id="PF02714">
    <property type="entry name" value="RSN1_7TM"/>
    <property type="match status" value="1"/>
</dbReference>
<evidence type="ECO:0000256" key="8">
    <source>
        <dbReference type="SAM" id="Phobius"/>
    </source>
</evidence>
<organism evidence="12 13">
    <name type="scientific">Smittium simulii</name>
    <dbReference type="NCBI Taxonomy" id="133385"/>
    <lineage>
        <taxon>Eukaryota</taxon>
        <taxon>Fungi</taxon>
        <taxon>Fungi incertae sedis</taxon>
        <taxon>Zoopagomycota</taxon>
        <taxon>Kickxellomycotina</taxon>
        <taxon>Harpellomycetes</taxon>
        <taxon>Harpellales</taxon>
        <taxon>Legeriomycetaceae</taxon>
        <taxon>Smittium</taxon>
    </lineage>
</organism>
<dbReference type="InterPro" id="IPR003864">
    <property type="entry name" value="CSC1/OSCA1-like_7TM"/>
</dbReference>
<dbReference type="InterPro" id="IPR045122">
    <property type="entry name" value="Csc1-like"/>
</dbReference>
<evidence type="ECO:0000256" key="6">
    <source>
        <dbReference type="ARBA" id="ARBA00023136"/>
    </source>
</evidence>
<feature type="compositionally biased region" description="Polar residues" evidence="7">
    <location>
        <begin position="1026"/>
        <end position="1050"/>
    </location>
</feature>
<feature type="domain" description="CSC1/OSCA1-like N-terminal transmembrane" evidence="10">
    <location>
        <begin position="49"/>
        <end position="213"/>
    </location>
</feature>
<evidence type="ECO:0000313" key="13">
    <source>
        <dbReference type="Proteomes" id="UP000245383"/>
    </source>
</evidence>
<dbReference type="Pfam" id="PF14703">
    <property type="entry name" value="PHM7_cyt"/>
    <property type="match status" value="1"/>
</dbReference>
<feature type="transmembrane region" description="Helical" evidence="8">
    <location>
        <begin position="48"/>
        <end position="70"/>
    </location>
</feature>
<dbReference type="InterPro" id="IPR032880">
    <property type="entry name" value="CSC1/OSCA1-like_N"/>
</dbReference>
<dbReference type="InterPro" id="IPR027815">
    <property type="entry name" value="CSC1/OSCA1-like_cyt"/>
</dbReference>
<keyword evidence="5 8" id="KW-1133">Transmembrane helix</keyword>
<accession>A0A2T9YVD1</accession>
<keyword evidence="6 8" id="KW-0472">Membrane</keyword>
<evidence type="ECO:0000259" key="11">
    <source>
        <dbReference type="Pfam" id="PF14703"/>
    </source>
</evidence>
<evidence type="ECO:0000259" key="9">
    <source>
        <dbReference type="Pfam" id="PF02714"/>
    </source>
</evidence>
<comment type="caution">
    <text evidence="12">The sequence shown here is derived from an EMBL/GenBank/DDBJ whole genome shotgun (WGS) entry which is preliminary data.</text>
</comment>
<keyword evidence="3" id="KW-0813">Transport</keyword>
<protein>
    <recommendedName>
        <fullName evidence="14">CSC1/OSCA1-like 7TM region domain-containing protein</fullName>
    </recommendedName>
</protein>
<feature type="compositionally biased region" description="Polar residues" evidence="7">
    <location>
        <begin position="1681"/>
        <end position="1702"/>
    </location>
</feature>
<feature type="transmembrane region" description="Helical" evidence="8">
    <location>
        <begin position="195"/>
        <end position="214"/>
    </location>
</feature>
<feature type="domain" description="CSC1/OSCA1-like 7TM region" evidence="9">
    <location>
        <begin position="465"/>
        <end position="731"/>
    </location>
</feature>
<feature type="transmembrane region" description="Helical" evidence="8">
    <location>
        <begin position="470"/>
        <end position="491"/>
    </location>
</feature>
<evidence type="ECO:0000256" key="4">
    <source>
        <dbReference type="ARBA" id="ARBA00022692"/>
    </source>
</evidence>
<keyword evidence="13" id="KW-1185">Reference proteome</keyword>
<dbReference type="PANTHER" id="PTHR13018">
    <property type="entry name" value="PROBABLE MEMBRANE PROTEIN DUF221-RELATED"/>
    <property type="match status" value="1"/>
</dbReference>
<dbReference type="GO" id="GO:0005886">
    <property type="term" value="C:plasma membrane"/>
    <property type="evidence" value="ECO:0007669"/>
    <property type="project" value="TreeGrafter"/>
</dbReference>
<feature type="transmembrane region" description="Helical" evidence="8">
    <location>
        <begin position="129"/>
        <end position="147"/>
    </location>
</feature>
<feature type="region of interest" description="Disordered" evidence="7">
    <location>
        <begin position="1017"/>
        <end position="1052"/>
    </location>
</feature>
<feature type="compositionally biased region" description="Polar residues" evidence="7">
    <location>
        <begin position="1645"/>
        <end position="1664"/>
    </location>
</feature>
<evidence type="ECO:0000256" key="1">
    <source>
        <dbReference type="ARBA" id="ARBA00004141"/>
    </source>
</evidence>
<sequence length="1858" mass="211513">MDIILETHYRNAGFHYTNDFRKKNISNYFDPSYLNSLIRSGSQDNTKALWMMFVSSIVMSIAIILLFSILRLKFKYIFSPRTRLKITAPPELPKSLFGWFMPTLKTSDVYVLNSLGLDAYISLRFYKMCARLLLDIGLIGIIIVYPINVKLASMGLDAFVLNSNLTDVQSIKELKKATILLNTTKAINYRMNNHYMLVHIIFSYVFTAISFYHFKKFTSQWASLRWHFLMCSRNSTVSKTVLLKKIPKFLAEKPESLKWMWEQGVGIGNIEKITVCPNETAFLSIIRKRAQVLSNLESEYKNILGNPCSHPEYDRTLLFNTIMADTDESRELEEQLLVKWAVKSRIKRRFLKDGTEIEPELIRAKTWIRSNAVDEAPLIRVDKLDYLRQKFLNLDKIASEVRLLYKEPNLSSNAFITFEDAATAHMVCQLSSYPNPSKMIVSLAPEPRSIYWENITMSSKKLRFRKYTKVLMLIMLMLLWVPPVIFVGSLLSPATLSKINGLQDIFVKYPLVRTIVLSTLPPMVLVLFFNILPWILKQIVIYGGAQSFQMMDFSVMCKTWLFLVYNVVGVLCISGSFWDVLVKVLDDPRSLLQKFADTLPRFGSFFTYYVLILGVLFQPLKMLQLRPVLWHVLRKWVYSTPREHALLAAPVYIDWYSIYPYPMLVFTISMLYSTLSPIVVCVAIVYFSIGYLVLKYQLLYVYFRNYESCGMMWPKILIRMTISIILFEILTTFFVMSKTTGYWGLSMVPLLVASFFFLFYYCLNCKSKYEFIPMYLWRHPPPNTSYPPPPYKKNSSAQSFSTSTQVNSSGYFNDIAASPNAFTPMSSKTASKIGQQPTYHNPSANPALFQTPNKLFRENVFGSSVPDDYNKYKKASNTSEKLAGYSDILASDPKLQRKKIKNSIHQPSLAEIAAYGSMSFLKRLASTNNMKLKSKFSSNFQAGHQDPKSAGNMESFGMGAPILFGSGGDYIKGHDIRKLFEYNLSNDDVVQTGKKKNKFLSFDANIPSLRRFKSNRFQSKPRLLRHQSSNNKSYQKTKSYGNTTECSHSRSPGIEITSPLVLNNKTATRLSLEQIRRIEEMVLYEEGFSSSQNMEIAALEYEHPQHNIMKVNSEFSLITKKKIAKVKNRFQLKPQSTQDYRANHKNANKKQEYTKHDTCGNLLRISNKSKSADKNVNHQTILNNRGINSPLFLNRSSINSMVLSDYDGSVASGLDSVMIKLPTLTKLSTLNIHASTDFTTYSDYNKYRKISKFNTYENRDFGSLAGIPASTASHSEIVSDHRGYLPYNSQTGTAQTSGPLFHSSSSLINSRAAAEHSVTKYRGNPSKLYDFGYCADPYNKIQYEANPVAAYCMFELNRANILSDQSINNSNGNIFASYEHQKNAFVSNNSLISYSDFNSSTDSVFGALTGTPSVDHLYTDSVDTLAPKKKSIKKNFIKLIRRVLYNDFNPATAILDGSMDIIFSNTSAQLVDYNLGTLSPLKYKVNYDDLSLSLINLYAEAILSPKRKRLPQNTHHKNCKFGTSATFDSCNNYCAKTRTSTHLSNKMSLVCENNGHIKNFEFKKYFDTNVGQNNNTDFFKIFHNDSIKPNFNKWSSSRSGLAETESSVPCLKSNSYWDTKISNYSSLDYNDIEDPPKTKRFRRNNGLNISHTSESVDASNNSSLKESQTVKNYFFTESPKLDTSQPNQFRHTSNLNSTTDNSETFASTNCALSTPDKFFSARESIQSDKGNMSGFENKAPSIISSSFMLNLGTNNCSKLDSASIPKISPRKSISNEFNVFNTTKKFVNVSNYQKYSADAQHELLTNNQSDYLEPPMQTVYGILDGSVSEYFHPGLNGNLPQLWLPVKYTNKKDKLKTN</sequence>
<proteinExistence type="inferred from homology"/>
<feature type="transmembrane region" description="Helical" evidence="8">
    <location>
        <begin position="557"/>
        <end position="578"/>
    </location>
</feature>
<reference evidence="12 13" key="1">
    <citation type="journal article" date="2018" name="MBio">
        <title>Comparative Genomics Reveals the Core Gene Toolbox for the Fungus-Insect Symbiosis.</title>
        <authorList>
            <person name="Wang Y."/>
            <person name="Stata M."/>
            <person name="Wang W."/>
            <person name="Stajich J.E."/>
            <person name="White M.M."/>
            <person name="Moncalvo J.M."/>
        </authorList>
    </citation>
    <scope>NUCLEOTIDE SEQUENCE [LARGE SCALE GENOMIC DNA]</scope>
    <source>
        <strain evidence="12 13">SWE-8-4</strain>
    </source>
</reference>